<organism evidence="8 9">
    <name type="scientific">Agrocybe chaxingu</name>
    <dbReference type="NCBI Taxonomy" id="84603"/>
    <lineage>
        <taxon>Eukaryota</taxon>
        <taxon>Fungi</taxon>
        <taxon>Dikarya</taxon>
        <taxon>Basidiomycota</taxon>
        <taxon>Agaricomycotina</taxon>
        <taxon>Agaricomycetes</taxon>
        <taxon>Agaricomycetidae</taxon>
        <taxon>Agaricales</taxon>
        <taxon>Agaricineae</taxon>
        <taxon>Strophariaceae</taxon>
        <taxon>Agrocybe</taxon>
    </lineage>
</organism>
<comment type="similarity">
    <text evidence="1">Belongs to the peptidase S33 family.</text>
</comment>
<dbReference type="Gene3D" id="3.40.50.1820">
    <property type="entry name" value="alpha/beta hydrolase"/>
    <property type="match status" value="1"/>
</dbReference>
<evidence type="ECO:0000259" key="7">
    <source>
        <dbReference type="Pfam" id="PF20415"/>
    </source>
</evidence>
<dbReference type="Pfam" id="PF20415">
    <property type="entry name" value="DUF6699"/>
    <property type="match status" value="1"/>
</dbReference>
<evidence type="ECO:0000256" key="3">
    <source>
        <dbReference type="SAM" id="MobiDB-lite"/>
    </source>
</evidence>
<proteinExistence type="inferred from homology"/>
<feature type="region of interest" description="Disordered" evidence="3">
    <location>
        <begin position="714"/>
        <end position="733"/>
    </location>
</feature>
<dbReference type="GO" id="GO:0016787">
    <property type="term" value="F:hydrolase activity"/>
    <property type="evidence" value="ECO:0007669"/>
    <property type="project" value="UniProtKB-KW"/>
</dbReference>
<dbReference type="InterPro" id="IPR013595">
    <property type="entry name" value="Pept_S33_TAP-like_C"/>
</dbReference>
<feature type="domain" description="Peptidase S33 tripeptidyl aminopeptidase-like C-terminal" evidence="6">
    <location>
        <begin position="484"/>
        <end position="545"/>
    </location>
</feature>
<evidence type="ECO:0000313" key="8">
    <source>
        <dbReference type="EMBL" id="KAJ3513824.1"/>
    </source>
</evidence>
<dbReference type="OrthoDB" id="425534at2759"/>
<feature type="domain" description="DUF6699" evidence="7">
    <location>
        <begin position="780"/>
        <end position="913"/>
    </location>
</feature>
<dbReference type="InterPro" id="IPR029058">
    <property type="entry name" value="AB_hydrolase_fold"/>
</dbReference>
<feature type="transmembrane region" description="Helical" evidence="4">
    <location>
        <begin position="29"/>
        <end position="48"/>
    </location>
</feature>
<evidence type="ECO:0000313" key="9">
    <source>
        <dbReference type="Proteomes" id="UP001148786"/>
    </source>
</evidence>
<evidence type="ECO:0000256" key="2">
    <source>
        <dbReference type="ARBA" id="ARBA00022801"/>
    </source>
</evidence>
<dbReference type="PANTHER" id="PTHR43248">
    <property type="entry name" value="2-SUCCINYL-6-HYDROXY-2,4-CYCLOHEXADIENE-1-CARBOXYLATE SYNTHASE"/>
    <property type="match status" value="1"/>
</dbReference>
<dbReference type="Pfam" id="PF00561">
    <property type="entry name" value="Abhydrolase_1"/>
    <property type="match status" value="1"/>
</dbReference>
<evidence type="ECO:0008006" key="10">
    <source>
        <dbReference type="Google" id="ProtNLM"/>
    </source>
</evidence>
<evidence type="ECO:0000259" key="6">
    <source>
        <dbReference type="Pfam" id="PF08386"/>
    </source>
</evidence>
<evidence type="ECO:0000256" key="4">
    <source>
        <dbReference type="SAM" id="Phobius"/>
    </source>
</evidence>
<keyword evidence="4" id="KW-0472">Membrane</keyword>
<dbReference type="EMBL" id="JANKHO010000177">
    <property type="protein sequence ID" value="KAJ3513824.1"/>
    <property type="molecule type" value="Genomic_DNA"/>
</dbReference>
<protein>
    <recommendedName>
        <fullName evidence="10">AB hydrolase-1 domain-containing protein</fullName>
    </recommendedName>
</protein>
<accession>A0A9W8K3T9</accession>
<dbReference type="AlphaFoldDB" id="A0A9W8K3T9"/>
<sequence>MKGDHLSKPHHTGPQHAPIRQIYRRWRDVLIVILALGLSIVSILNYGANLERLRTRFLSSFTPQLGSVTWEKCPTGMDPKARCGAIIVPKDYFNQADGGIASVAFSVYRASKGPRKGTVFLNPGGPGGSGLRLAGPAYAQFIGDDWDLVGFDPRGIGRTKPTVNCFPDFLTHQLYVTNTVVEQGINVLPLANISSPFFRESLVEQYRQYLALQKGQTELCAKAMGDELRYMGTANVVRDMDFMAKAFDGEDAKINFHGGSYGSVLGNWLVNMLPERVGYVVIDGIVDPISWSTDPVYKWASNWLASSEETYEIFLKDCSEAGPSLCPLAQYENEPTADIGERIDAFLDDLSVNPLPVPHARRPGVLTSGSVRGLILYYLMRPMVWPLAASNLHAAMQGNGTALYDFLMPDYASQTTGILPITDLQRSAVSCADARPPVPGSREDFPTPRRPGGPWDQDAEGGVETLWGQFLVRFLYVEVPKILSQSDPITPLRSAVLVNSLMGNSTSLVIQEGPGHCSTGLPTLCVAKLKRAYFAGETPENGTFCKQELRTFPSASTSMLDPDLEASMSEDDRALLRALREVQPLQGAIPYQLQDVPTIQPYIHASTSWPADPYPPWLQVLMQDTRFLTHIAFPETVDAHLTFQNTTQWAANSTTIRRTRAPSSSMRVRGDYGSASRRRYRAGTHHGTMSRKPLPASFYPQRVISSSYPRVPYQSGPGPVHLQRKPGNWRRGYVPPSRGGLRRYISKIGSLIRHPSSPRLPYRLNPLLANRPHNPVQVSYNLRFQPFPEYGLQFPSLNRPPNPLDLYQLATSPPTFRMILWHRKLPWYVKIEASTLNGITVQDVLSGMYQSLRRPIGQHEYYTNVLSSADREMLSLAFQQRCRGDAKEIAGGVRRVDFLGREVGFVGLARSRRGMWEIKTVEPPRPRMIIE</sequence>
<dbReference type="InterPro" id="IPR000073">
    <property type="entry name" value="AB_hydrolase_1"/>
</dbReference>
<dbReference type="Proteomes" id="UP001148786">
    <property type="component" value="Unassembled WGS sequence"/>
</dbReference>
<keyword evidence="2" id="KW-0378">Hydrolase</keyword>
<dbReference type="InterPro" id="IPR046522">
    <property type="entry name" value="DUF6699"/>
</dbReference>
<dbReference type="Pfam" id="PF08386">
    <property type="entry name" value="Abhydrolase_4"/>
    <property type="match status" value="1"/>
</dbReference>
<evidence type="ECO:0000259" key="5">
    <source>
        <dbReference type="Pfam" id="PF00561"/>
    </source>
</evidence>
<feature type="region of interest" description="Disordered" evidence="3">
    <location>
        <begin position="658"/>
        <end position="693"/>
    </location>
</feature>
<evidence type="ECO:0000256" key="1">
    <source>
        <dbReference type="ARBA" id="ARBA00010088"/>
    </source>
</evidence>
<name>A0A9W8K3T9_9AGAR</name>
<keyword evidence="4" id="KW-1133">Transmembrane helix</keyword>
<dbReference type="PANTHER" id="PTHR43248:SF25">
    <property type="entry name" value="AB HYDROLASE-1 DOMAIN-CONTAINING PROTEIN-RELATED"/>
    <property type="match status" value="1"/>
</dbReference>
<reference evidence="8" key="1">
    <citation type="submission" date="2022-07" db="EMBL/GenBank/DDBJ databases">
        <title>Genome Sequence of Agrocybe chaxingu.</title>
        <authorList>
            <person name="Buettner E."/>
        </authorList>
    </citation>
    <scope>NUCLEOTIDE SEQUENCE</scope>
    <source>
        <strain evidence="8">MP-N11</strain>
    </source>
</reference>
<keyword evidence="4" id="KW-0812">Transmembrane</keyword>
<gene>
    <name evidence="8" type="ORF">NLJ89_g2740</name>
</gene>
<keyword evidence="9" id="KW-1185">Reference proteome</keyword>
<comment type="caution">
    <text evidence="8">The sequence shown here is derived from an EMBL/GenBank/DDBJ whole genome shotgun (WGS) entry which is preliminary data.</text>
</comment>
<dbReference type="SUPFAM" id="SSF53474">
    <property type="entry name" value="alpha/beta-Hydrolases"/>
    <property type="match status" value="1"/>
</dbReference>
<feature type="region of interest" description="Disordered" evidence="3">
    <location>
        <begin position="432"/>
        <end position="456"/>
    </location>
</feature>
<feature type="domain" description="AB hydrolase-1" evidence="5">
    <location>
        <begin position="118"/>
        <end position="296"/>
    </location>
</feature>
<dbReference type="InterPro" id="IPR051601">
    <property type="entry name" value="Serine_prot/Carboxylest_S33"/>
</dbReference>